<organism evidence="2 3">
    <name type="scientific">Solanum verrucosum</name>
    <dbReference type="NCBI Taxonomy" id="315347"/>
    <lineage>
        <taxon>Eukaryota</taxon>
        <taxon>Viridiplantae</taxon>
        <taxon>Streptophyta</taxon>
        <taxon>Embryophyta</taxon>
        <taxon>Tracheophyta</taxon>
        <taxon>Spermatophyta</taxon>
        <taxon>Magnoliopsida</taxon>
        <taxon>eudicotyledons</taxon>
        <taxon>Gunneridae</taxon>
        <taxon>Pentapetalae</taxon>
        <taxon>asterids</taxon>
        <taxon>lamiids</taxon>
        <taxon>Solanales</taxon>
        <taxon>Solanaceae</taxon>
        <taxon>Solanoideae</taxon>
        <taxon>Solaneae</taxon>
        <taxon>Solanum</taxon>
    </lineage>
</organism>
<evidence type="ECO:0000313" key="3">
    <source>
        <dbReference type="Proteomes" id="UP001234989"/>
    </source>
</evidence>
<dbReference type="Proteomes" id="UP001234989">
    <property type="component" value="Chromosome 10"/>
</dbReference>
<dbReference type="SUPFAM" id="SSF56672">
    <property type="entry name" value="DNA/RNA polymerases"/>
    <property type="match status" value="1"/>
</dbReference>
<name>A0AAF0UN47_SOLVR</name>
<dbReference type="PANTHER" id="PTHR37984:SF5">
    <property type="entry name" value="PROTEIN NYNRIN-LIKE"/>
    <property type="match status" value="1"/>
</dbReference>
<dbReference type="Pfam" id="PF17921">
    <property type="entry name" value="Integrase_H2C2"/>
    <property type="match status" value="1"/>
</dbReference>
<feature type="domain" description="Integrase zinc-binding" evidence="1">
    <location>
        <begin position="297"/>
        <end position="337"/>
    </location>
</feature>
<evidence type="ECO:0000313" key="2">
    <source>
        <dbReference type="EMBL" id="WMV49480.1"/>
    </source>
</evidence>
<dbReference type="Gene3D" id="1.10.340.70">
    <property type="match status" value="1"/>
</dbReference>
<dbReference type="Gene3D" id="3.30.70.270">
    <property type="match status" value="2"/>
</dbReference>
<sequence>MQFERFHQLRNGHFRLVAWSARIPMLSERVCVIRFIPRSIRDRLRDEFSRLEQGFMIVFEYEARFHELSCHVVMILPTEEERFRCFHLRIVLQTLRDQLLYAKFSKSEFWLDSVAFLGHVVSKEDIMVDPTKIETIHDWDKPNSVTEVCIFVELESYYCCFVEGFSTIVAPLTQLTHHDDPFVWSEECELNCRSIKELLTTAPILSLSVEGKGFTGDLNSSQHRWIELLKDYDLFILYHSGKTNVVADALSQKASSLLDQICGHQFEDESLVEIKDRVVTGDAGLATLDSDGVLRYSFHPGTTKMYRDLRQYYWSTGMKRDISDHVSHCLSCQQVQAEQLRPSGVDGIWAIVDRLTKSKHFFSVQTFFRAERLARIYIREEWSFQASGMVRTNLKHGSVLRSYGREKLWLRLVFAIDLRLFGAIRPCNFPDIASDSLGSNLGFLRPLFKSTAICSHGSSPPLLTAWLKSMATLTSVQVFGHIYTWFKSTIIVSIGSSPRLLQISIQVLDLPFNLVQVLKPYQFWMSFRHIDWLGSSPRKVVKFLGTLSDPLIPF</sequence>
<reference evidence="2" key="1">
    <citation type="submission" date="2023-08" db="EMBL/GenBank/DDBJ databases">
        <title>A de novo genome assembly of Solanum verrucosum Schlechtendal, a Mexican diploid species geographically isolated from the other diploid A-genome species in potato relatives.</title>
        <authorList>
            <person name="Hosaka K."/>
        </authorList>
    </citation>
    <scope>NUCLEOTIDE SEQUENCE</scope>
    <source>
        <tissue evidence="2">Young leaves</tissue>
    </source>
</reference>
<dbReference type="InterPro" id="IPR043128">
    <property type="entry name" value="Rev_trsase/Diguanyl_cyclase"/>
</dbReference>
<dbReference type="InterPro" id="IPR041588">
    <property type="entry name" value="Integrase_H2C2"/>
</dbReference>
<proteinExistence type="predicted"/>
<dbReference type="PANTHER" id="PTHR37984">
    <property type="entry name" value="PROTEIN CBG26694"/>
    <property type="match status" value="1"/>
</dbReference>
<evidence type="ECO:0000259" key="1">
    <source>
        <dbReference type="Pfam" id="PF17921"/>
    </source>
</evidence>
<dbReference type="AlphaFoldDB" id="A0AAF0UN47"/>
<keyword evidence="3" id="KW-1185">Reference proteome</keyword>
<dbReference type="InterPro" id="IPR043502">
    <property type="entry name" value="DNA/RNA_pol_sf"/>
</dbReference>
<dbReference type="InterPro" id="IPR050951">
    <property type="entry name" value="Retrovirus_Pol_polyprotein"/>
</dbReference>
<dbReference type="EMBL" id="CP133621">
    <property type="protein sequence ID" value="WMV49480.1"/>
    <property type="molecule type" value="Genomic_DNA"/>
</dbReference>
<accession>A0AAF0UN47</accession>
<protein>
    <recommendedName>
        <fullName evidence="1">Integrase zinc-binding domain-containing protein</fullName>
    </recommendedName>
</protein>
<gene>
    <name evidence="2" type="ORF">MTR67_042865</name>
</gene>